<organism evidence="2 3">
    <name type="scientific">Armillaria solidipes</name>
    <dbReference type="NCBI Taxonomy" id="1076256"/>
    <lineage>
        <taxon>Eukaryota</taxon>
        <taxon>Fungi</taxon>
        <taxon>Dikarya</taxon>
        <taxon>Basidiomycota</taxon>
        <taxon>Agaricomycotina</taxon>
        <taxon>Agaricomycetes</taxon>
        <taxon>Agaricomycetidae</taxon>
        <taxon>Agaricales</taxon>
        <taxon>Marasmiineae</taxon>
        <taxon>Physalacriaceae</taxon>
        <taxon>Armillaria</taxon>
    </lineage>
</organism>
<accession>A0A2H3CB53</accession>
<reference evidence="3" key="1">
    <citation type="journal article" date="2017" name="Nat. Ecol. Evol.">
        <title>Genome expansion and lineage-specific genetic innovations in the forest pathogenic fungi Armillaria.</title>
        <authorList>
            <person name="Sipos G."/>
            <person name="Prasanna A.N."/>
            <person name="Walter M.C."/>
            <person name="O'Connor E."/>
            <person name="Balint B."/>
            <person name="Krizsan K."/>
            <person name="Kiss B."/>
            <person name="Hess J."/>
            <person name="Varga T."/>
            <person name="Slot J."/>
            <person name="Riley R."/>
            <person name="Boka B."/>
            <person name="Rigling D."/>
            <person name="Barry K."/>
            <person name="Lee J."/>
            <person name="Mihaltcheva S."/>
            <person name="LaButti K."/>
            <person name="Lipzen A."/>
            <person name="Waldron R."/>
            <person name="Moloney N.M."/>
            <person name="Sperisen C."/>
            <person name="Kredics L."/>
            <person name="Vagvoelgyi C."/>
            <person name="Patrignani A."/>
            <person name="Fitzpatrick D."/>
            <person name="Nagy I."/>
            <person name="Doyle S."/>
            <person name="Anderson J.B."/>
            <person name="Grigoriev I.V."/>
            <person name="Gueldener U."/>
            <person name="Muensterkoetter M."/>
            <person name="Nagy L.G."/>
        </authorList>
    </citation>
    <scope>NUCLEOTIDE SEQUENCE [LARGE SCALE GENOMIC DNA]</scope>
    <source>
        <strain evidence="3">28-4</strain>
    </source>
</reference>
<keyword evidence="3" id="KW-1185">Reference proteome</keyword>
<dbReference type="SUPFAM" id="SSF81383">
    <property type="entry name" value="F-box domain"/>
    <property type="match status" value="1"/>
</dbReference>
<evidence type="ECO:0000313" key="2">
    <source>
        <dbReference type="EMBL" id="PBK74007.1"/>
    </source>
</evidence>
<feature type="domain" description="F-box" evidence="1">
    <location>
        <begin position="5"/>
        <end position="45"/>
    </location>
</feature>
<evidence type="ECO:0000313" key="3">
    <source>
        <dbReference type="Proteomes" id="UP000218334"/>
    </source>
</evidence>
<gene>
    <name evidence="2" type="ORF">ARMSODRAFT_951544</name>
</gene>
<dbReference type="EMBL" id="KZ293419">
    <property type="protein sequence ID" value="PBK74007.1"/>
    <property type="molecule type" value="Genomic_DNA"/>
</dbReference>
<dbReference type="Pfam" id="PF12937">
    <property type="entry name" value="F-box-like"/>
    <property type="match status" value="1"/>
</dbReference>
<name>A0A2H3CB53_9AGAR</name>
<dbReference type="InterPro" id="IPR036047">
    <property type="entry name" value="F-box-like_dom_sf"/>
</dbReference>
<proteinExistence type="predicted"/>
<protein>
    <recommendedName>
        <fullName evidence="1">F-box domain-containing protein</fullName>
    </recommendedName>
</protein>
<dbReference type="Proteomes" id="UP000218334">
    <property type="component" value="Unassembled WGS sequence"/>
</dbReference>
<dbReference type="InterPro" id="IPR001810">
    <property type="entry name" value="F-box_dom"/>
</dbReference>
<dbReference type="Gene3D" id="3.80.10.10">
    <property type="entry name" value="Ribonuclease Inhibitor"/>
    <property type="match status" value="1"/>
</dbReference>
<evidence type="ECO:0000259" key="1">
    <source>
        <dbReference type="Pfam" id="PF12937"/>
    </source>
</evidence>
<dbReference type="InterPro" id="IPR032675">
    <property type="entry name" value="LRR_dom_sf"/>
</dbReference>
<sequence>MAPIIPPELILEILRCVEDCRDTFSACCLVCRTWRTLAQPLLFSQIQLSLESDCAPWNQKFSAYPHLAGFVTILDLWGHGWRQSPPFVVLDPFLEGPATLELIRRLSNVKSLLISDIYSLSKLELNALCHLTRVEHLEMHGVSFRRPEDLLHFMSHMVGLRSLNVSDTTIDSEGSHESVASLLHGHVDSVSRRLRSLEVESAANHLYMLSWLSGQTFDTSDLTELTFLWKCLPTNVGLTDPQLSSSVDMFLSAVGAGIKHLHLGIEMRRQHFSEPRKVNPILDHFIATAALKSFTVLETLNIQSSHSLIPNEASRLDDIERLLHCVTFPNLWKMRLMIGFIFYTPDDFRSYEDLPVWANLDGLLSSPSFPSLCQVDFIVETESPYWHALKSEDTLRSIGLEGGGDGPTLGRRWTWPDNPPTFQDIVGMIKTKMPTLVSRGRLEFRDNSNHRF</sequence>
<dbReference type="SUPFAM" id="SSF52047">
    <property type="entry name" value="RNI-like"/>
    <property type="match status" value="1"/>
</dbReference>
<dbReference type="AlphaFoldDB" id="A0A2H3CB53"/>